<keyword evidence="1" id="KW-0732">Signal</keyword>
<dbReference type="EMBL" id="JAUEDM010000009">
    <property type="protein sequence ID" value="KAK3312556.1"/>
    <property type="molecule type" value="Genomic_DNA"/>
</dbReference>
<keyword evidence="3" id="KW-1185">Reference proteome</keyword>
<gene>
    <name evidence="2" type="ORF">B0H66DRAFT_538854</name>
</gene>
<dbReference type="Proteomes" id="UP001283341">
    <property type="component" value="Unassembled WGS sequence"/>
</dbReference>
<proteinExistence type="predicted"/>
<comment type="caution">
    <text evidence="2">The sequence shown here is derived from an EMBL/GenBank/DDBJ whole genome shotgun (WGS) entry which is preliminary data.</text>
</comment>
<reference evidence="2" key="2">
    <citation type="submission" date="2023-06" db="EMBL/GenBank/DDBJ databases">
        <authorList>
            <consortium name="Lawrence Berkeley National Laboratory"/>
            <person name="Haridas S."/>
            <person name="Hensen N."/>
            <person name="Bonometti L."/>
            <person name="Westerberg I."/>
            <person name="Brannstrom I.O."/>
            <person name="Guillou S."/>
            <person name="Cros-Aarteil S."/>
            <person name="Calhoun S."/>
            <person name="Kuo A."/>
            <person name="Mondo S."/>
            <person name="Pangilinan J."/>
            <person name="Riley R."/>
            <person name="Labutti K."/>
            <person name="Andreopoulos B."/>
            <person name="Lipzen A."/>
            <person name="Chen C."/>
            <person name="Yanf M."/>
            <person name="Daum C."/>
            <person name="Ng V."/>
            <person name="Clum A."/>
            <person name="Steindorff A."/>
            <person name="Ohm R."/>
            <person name="Martin F."/>
            <person name="Silar P."/>
            <person name="Natvig D."/>
            <person name="Lalanne C."/>
            <person name="Gautier V."/>
            <person name="Ament-Velasquez S.L."/>
            <person name="Kruys A."/>
            <person name="Hutchinson M.I."/>
            <person name="Powell A.J."/>
            <person name="Barry K."/>
            <person name="Miller A.N."/>
            <person name="Grigoriev I.V."/>
            <person name="Debuchy R."/>
            <person name="Gladieux P."/>
            <person name="Thoren M.H."/>
            <person name="Johannesson H."/>
        </authorList>
    </citation>
    <scope>NUCLEOTIDE SEQUENCE</scope>
    <source>
        <strain evidence="2">CBS 118394</strain>
    </source>
</reference>
<organism evidence="2 3">
    <name type="scientific">Apodospora peruviana</name>
    <dbReference type="NCBI Taxonomy" id="516989"/>
    <lineage>
        <taxon>Eukaryota</taxon>
        <taxon>Fungi</taxon>
        <taxon>Dikarya</taxon>
        <taxon>Ascomycota</taxon>
        <taxon>Pezizomycotina</taxon>
        <taxon>Sordariomycetes</taxon>
        <taxon>Sordariomycetidae</taxon>
        <taxon>Sordariales</taxon>
        <taxon>Lasiosphaeriaceae</taxon>
        <taxon>Apodospora</taxon>
    </lineage>
</organism>
<protein>
    <submittedName>
        <fullName evidence="2">Uncharacterized protein</fullName>
    </submittedName>
</protein>
<dbReference type="AlphaFoldDB" id="A0AAE0LYH1"/>
<feature type="chain" id="PRO_5042186340" evidence="1">
    <location>
        <begin position="21"/>
        <end position="105"/>
    </location>
</feature>
<reference evidence="2" key="1">
    <citation type="journal article" date="2023" name="Mol. Phylogenet. Evol.">
        <title>Genome-scale phylogeny and comparative genomics of the fungal order Sordariales.</title>
        <authorList>
            <person name="Hensen N."/>
            <person name="Bonometti L."/>
            <person name="Westerberg I."/>
            <person name="Brannstrom I.O."/>
            <person name="Guillou S."/>
            <person name="Cros-Aarteil S."/>
            <person name="Calhoun S."/>
            <person name="Haridas S."/>
            <person name="Kuo A."/>
            <person name="Mondo S."/>
            <person name="Pangilinan J."/>
            <person name="Riley R."/>
            <person name="LaButti K."/>
            <person name="Andreopoulos B."/>
            <person name="Lipzen A."/>
            <person name="Chen C."/>
            <person name="Yan M."/>
            <person name="Daum C."/>
            <person name="Ng V."/>
            <person name="Clum A."/>
            <person name="Steindorff A."/>
            <person name="Ohm R.A."/>
            <person name="Martin F."/>
            <person name="Silar P."/>
            <person name="Natvig D.O."/>
            <person name="Lalanne C."/>
            <person name="Gautier V."/>
            <person name="Ament-Velasquez S.L."/>
            <person name="Kruys A."/>
            <person name="Hutchinson M.I."/>
            <person name="Powell A.J."/>
            <person name="Barry K."/>
            <person name="Miller A.N."/>
            <person name="Grigoriev I.V."/>
            <person name="Debuchy R."/>
            <person name="Gladieux P."/>
            <person name="Hiltunen Thoren M."/>
            <person name="Johannesson H."/>
        </authorList>
    </citation>
    <scope>NUCLEOTIDE SEQUENCE</scope>
    <source>
        <strain evidence="2">CBS 118394</strain>
    </source>
</reference>
<feature type="signal peptide" evidence="1">
    <location>
        <begin position="1"/>
        <end position="20"/>
    </location>
</feature>
<sequence>MLLKLLVLTTMCGYAAIARAAPSGIAGCHVVRRSCCSDVVGPHEAALERVQKRPEVEDAGRENCGKLDDLDAEIIWEGSKGEILFEKARDIDYLEGSRNDNPEER</sequence>
<name>A0AAE0LYH1_9PEZI</name>
<accession>A0AAE0LYH1</accession>
<evidence type="ECO:0000313" key="2">
    <source>
        <dbReference type="EMBL" id="KAK3312556.1"/>
    </source>
</evidence>
<evidence type="ECO:0000313" key="3">
    <source>
        <dbReference type="Proteomes" id="UP001283341"/>
    </source>
</evidence>
<evidence type="ECO:0000256" key="1">
    <source>
        <dbReference type="SAM" id="SignalP"/>
    </source>
</evidence>